<name>A0AAD9Q7V2_ACRCE</name>
<feature type="compositionally biased region" description="Acidic residues" evidence="1">
    <location>
        <begin position="106"/>
        <end position="122"/>
    </location>
</feature>
<evidence type="ECO:0000256" key="1">
    <source>
        <dbReference type="SAM" id="MobiDB-lite"/>
    </source>
</evidence>
<evidence type="ECO:0000313" key="3">
    <source>
        <dbReference type="Proteomes" id="UP001249851"/>
    </source>
</evidence>
<dbReference type="Proteomes" id="UP001249851">
    <property type="component" value="Unassembled WGS sequence"/>
</dbReference>
<accession>A0AAD9Q7V2</accession>
<dbReference type="EMBL" id="JARQWQ010000057">
    <property type="protein sequence ID" value="KAK2556305.1"/>
    <property type="molecule type" value="Genomic_DNA"/>
</dbReference>
<protein>
    <submittedName>
        <fullName evidence="2">Uncharacterized protein</fullName>
    </submittedName>
</protein>
<comment type="caution">
    <text evidence="2">The sequence shown here is derived from an EMBL/GenBank/DDBJ whole genome shotgun (WGS) entry which is preliminary data.</text>
</comment>
<dbReference type="PANTHER" id="PTHR47773">
    <property type="entry name" value="SI:DKEY-9I5.2-RELATED"/>
    <property type="match status" value="1"/>
</dbReference>
<gene>
    <name evidence="2" type="ORF">P5673_021959</name>
</gene>
<keyword evidence="3" id="KW-1185">Reference proteome</keyword>
<reference evidence="2" key="2">
    <citation type="journal article" date="2023" name="Science">
        <title>Genomic signatures of disease resistance in endangered staghorn corals.</title>
        <authorList>
            <person name="Vollmer S.V."/>
            <person name="Selwyn J.D."/>
            <person name="Despard B.A."/>
            <person name="Roesel C.L."/>
        </authorList>
    </citation>
    <scope>NUCLEOTIDE SEQUENCE</scope>
    <source>
        <strain evidence="2">K2</strain>
    </source>
</reference>
<evidence type="ECO:0000313" key="2">
    <source>
        <dbReference type="EMBL" id="KAK2556305.1"/>
    </source>
</evidence>
<proteinExistence type="predicted"/>
<sequence length="210" mass="23225">MSTGTSANDLHFQAFLVEGLVRWNRDRELAAVTSTHSAPGCYDFELSSAVNHLSEQVLGRKQNLTVKNPNKYTGELIGIEYLYAQTGQVLQNTSDEQEELPPQTADVEDADEGFQDTSEADDPTVSYNGDQPVPEILSPNPQEDLIDSCVGPRNIPGYDRVVALAEFLVTLKDCPGALTHLQASEIINLWKRLSDYDKTAISFPPRSRKI</sequence>
<dbReference type="AlphaFoldDB" id="A0AAD9Q7V2"/>
<feature type="region of interest" description="Disordered" evidence="1">
    <location>
        <begin position="91"/>
        <end position="126"/>
    </location>
</feature>
<dbReference type="PANTHER" id="PTHR47773:SF1">
    <property type="entry name" value="C2H2-TYPE DOMAIN-CONTAINING PROTEIN"/>
    <property type="match status" value="1"/>
</dbReference>
<organism evidence="2 3">
    <name type="scientific">Acropora cervicornis</name>
    <name type="common">Staghorn coral</name>
    <dbReference type="NCBI Taxonomy" id="6130"/>
    <lineage>
        <taxon>Eukaryota</taxon>
        <taxon>Metazoa</taxon>
        <taxon>Cnidaria</taxon>
        <taxon>Anthozoa</taxon>
        <taxon>Hexacorallia</taxon>
        <taxon>Scleractinia</taxon>
        <taxon>Astrocoeniina</taxon>
        <taxon>Acroporidae</taxon>
        <taxon>Acropora</taxon>
    </lineage>
</organism>
<reference evidence="2" key="1">
    <citation type="journal article" date="2023" name="G3 (Bethesda)">
        <title>Whole genome assembly and annotation of the endangered Caribbean coral Acropora cervicornis.</title>
        <authorList>
            <person name="Selwyn J.D."/>
            <person name="Vollmer S.V."/>
        </authorList>
    </citation>
    <scope>NUCLEOTIDE SEQUENCE</scope>
    <source>
        <strain evidence="2">K2</strain>
    </source>
</reference>